<evidence type="ECO:0000313" key="1">
    <source>
        <dbReference type="EMBL" id="AIJ06869.1"/>
    </source>
</evidence>
<accession>A0A076LMD6</accession>
<dbReference type="Proteomes" id="UP000028681">
    <property type="component" value="Chromosome"/>
</dbReference>
<dbReference type="EMBL" id="CP006664">
    <property type="protein sequence ID" value="AIJ06869.1"/>
    <property type="molecule type" value="Genomic_DNA"/>
</dbReference>
<organism evidence="1 2">
    <name type="scientific">Edwardsiella anguillarum ET080813</name>
    <dbReference type="NCBI Taxonomy" id="667120"/>
    <lineage>
        <taxon>Bacteria</taxon>
        <taxon>Pseudomonadati</taxon>
        <taxon>Pseudomonadota</taxon>
        <taxon>Gammaproteobacteria</taxon>
        <taxon>Enterobacterales</taxon>
        <taxon>Hafniaceae</taxon>
        <taxon>Edwardsiella</taxon>
    </lineage>
</organism>
<gene>
    <name evidence="1" type="ORF">ETEE_0391</name>
</gene>
<dbReference type="HOGENOM" id="CLU_3269287_0_0_6"/>
<sequence length="41" mass="4815">MVDLHQVDWLFLRDKDIYVKQSDSALTICSKSPQLIHIIML</sequence>
<protein>
    <submittedName>
        <fullName evidence="1">Uncharacterized protein</fullName>
    </submittedName>
</protein>
<proteinExistence type="predicted"/>
<dbReference type="AlphaFoldDB" id="A0A076LMD6"/>
<dbReference type="KEGG" id="ete:ETEE_0391"/>
<evidence type="ECO:0000313" key="2">
    <source>
        <dbReference type="Proteomes" id="UP000028681"/>
    </source>
</evidence>
<reference evidence="1 2" key="1">
    <citation type="journal article" date="2012" name="PLoS ONE">
        <title>Edwardsiella comparative phylogenomics reveal the new intra/inter-species taxonomic relationships, virulence evolution and niche adaptation mechanisms.</title>
        <authorList>
            <person name="Yang M."/>
            <person name="Lv Y."/>
            <person name="Xiao J."/>
            <person name="Wu H."/>
            <person name="Zheng H."/>
            <person name="Liu Q."/>
            <person name="Zhang Y."/>
            <person name="Wang Q."/>
        </authorList>
    </citation>
    <scope>NUCLEOTIDE SEQUENCE [LARGE SCALE GENOMIC DNA]</scope>
    <source>
        <strain evidence="2">080813</strain>
    </source>
</reference>
<name>A0A076LMD6_9GAMM</name>